<dbReference type="EMBL" id="JACBNY010000004">
    <property type="protein sequence ID" value="MBA0016225.1"/>
    <property type="molecule type" value="Genomic_DNA"/>
</dbReference>
<keyword evidence="4" id="KW-1185">Reference proteome</keyword>
<accession>A0A7V8N020</accession>
<dbReference type="AlphaFoldDB" id="A0A7V8N020"/>
<feature type="signal peptide" evidence="2">
    <location>
        <begin position="1"/>
        <end position="22"/>
    </location>
</feature>
<feature type="region of interest" description="Disordered" evidence="1">
    <location>
        <begin position="21"/>
        <end position="49"/>
    </location>
</feature>
<proteinExistence type="predicted"/>
<reference evidence="3 4" key="1">
    <citation type="submission" date="2020-07" db="EMBL/GenBank/DDBJ databases">
        <authorList>
            <person name="Hilgarth M."/>
            <person name="Werum V."/>
            <person name="Vogel R.F."/>
        </authorList>
    </citation>
    <scope>NUCLEOTIDE SEQUENCE [LARGE SCALE GENOMIC DNA]</scope>
    <source>
        <strain evidence="3 4">DSM 28961</strain>
    </source>
</reference>
<evidence type="ECO:0000256" key="2">
    <source>
        <dbReference type="SAM" id="SignalP"/>
    </source>
</evidence>
<evidence type="ECO:0000313" key="3">
    <source>
        <dbReference type="EMBL" id="MBA0016225.1"/>
    </source>
</evidence>
<feature type="compositionally biased region" description="Polar residues" evidence="1">
    <location>
        <begin position="21"/>
        <end position="36"/>
    </location>
</feature>
<gene>
    <name evidence="3" type="ORF">HZR21_03525</name>
</gene>
<name>A0A7V8N020_9LACT</name>
<dbReference type="PROSITE" id="PS51257">
    <property type="entry name" value="PROKAR_LIPOPROTEIN"/>
    <property type="match status" value="1"/>
</dbReference>
<evidence type="ECO:0008006" key="5">
    <source>
        <dbReference type="Google" id="ProtNLM"/>
    </source>
</evidence>
<sequence length="216" mass="24004">MKKLTLLIVVLLTTLLTGCSSTSENKNQIKPNTSSTDKNEKNTKINKKSNSMQKISDINILGTIKNGSKVAYTLEVTKVIDVTEEAKNKSINDSNYLDFYSSNQAKQAVSITIKISNSSGKTISAPFLDDIKIKDSAGITNVGGWKNENSSSTEFGTYQLDNEYKTKKENYEVENDETKLVTSTVLLATPSERINFIFTSELYNDEIQFDLPVSKQ</sequence>
<keyword evidence="2" id="KW-0732">Signal</keyword>
<evidence type="ECO:0000313" key="4">
    <source>
        <dbReference type="Proteomes" id="UP000530186"/>
    </source>
</evidence>
<protein>
    <recommendedName>
        <fullName evidence="5">DUF5067 domain-containing protein</fullName>
    </recommendedName>
</protein>
<dbReference type="GeneID" id="303194581"/>
<organism evidence="3 4">
    <name type="scientific">Pseudolactococcus laudensis</name>
    <dbReference type="NCBI Taxonomy" id="1494461"/>
    <lineage>
        <taxon>Bacteria</taxon>
        <taxon>Bacillati</taxon>
        <taxon>Bacillota</taxon>
        <taxon>Bacilli</taxon>
        <taxon>Lactobacillales</taxon>
        <taxon>Streptococcaceae</taxon>
        <taxon>Pseudolactococcus</taxon>
    </lineage>
</organism>
<comment type="caution">
    <text evidence="3">The sequence shown here is derived from an EMBL/GenBank/DDBJ whole genome shotgun (WGS) entry which is preliminary data.</text>
</comment>
<evidence type="ECO:0000256" key="1">
    <source>
        <dbReference type="SAM" id="MobiDB-lite"/>
    </source>
</evidence>
<dbReference type="RefSeq" id="WP_180746446.1">
    <property type="nucleotide sequence ID" value="NZ_CBCRWQ010000004.1"/>
</dbReference>
<feature type="chain" id="PRO_5038517476" description="DUF5067 domain-containing protein" evidence="2">
    <location>
        <begin position="23"/>
        <end position="216"/>
    </location>
</feature>
<dbReference type="Proteomes" id="UP000530186">
    <property type="component" value="Unassembled WGS sequence"/>
</dbReference>